<feature type="compositionally biased region" description="Acidic residues" evidence="1">
    <location>
        <begin position="100"/>
        <end position="118"/>
    </location>
</feature>
<name>A0A0C9WSU9_9AGAR</name>
<feature type="compositionally biased region" description="Polar residues" evidence="1">
    <location>
        <begin position="62"/>
        <end position="77"/>
    </location>
</feature>
<feature type="compositionally biased region" description="Low complexity" evidence="1">
    <location>
        <begin position="12"/>
        <end position="24"/>
    </location>
</feature>
<gene>
    <name evidence="2" type="ORF">K443DRAFT_135535</name>
</gene>
<reference evidence="3" key="2">
    <citation type="submission" date="2015-01" db="EMBL/GenBank/DDBJ databases">
        <title>Evolutionary Origins and Diversification of the Mycorrhizal Mutualists.</title>
        <authorList>
            <consortium name="DOE Joint Genome Institute"/>
            <consortium name="Mycorrhizal Genomics Consortium"/>
            <person name="Kohler A."/>
            <person name="Kuo A."/>
            <person name="Nagy L.G."/>
            <person name="Floudas D."/>
            <person name="Copeland A."/>
            <person name="Barry K.W."/>
            <person name="Cichocki N."/>
            <person name="Veneault-Fourrey C."/>
            <person name="LaButti K."/>
            <person name="Lindquist E.A."/>
            <person name="Lipzen A."/>
            <person name="Lundell T."/>
            <person name="Morin E."/>
            <person name="Murat C."/>
            <person name="Riley R."/>
            <person name="Ohm R."/>
            <person name="Sun H."/>
            <person name="Tunlid A."/>
            <person name="Henrissat B."/>
            <person name="Grigoriev I.V."/>
            <person name="Hibbett D.S."/>
            <person name="Martin F."/>
        </authorList>
    </citation>
    <scope>NUCLEOTIDE SEQUENCE [LARGE SCALE GENOMIC DNA]</scope>
    <source>
        <strain evidence="3">LaAM-08-1</strain>
    </source>
</reference>
<organism evidence="2 3">
    <name type="scientific">Laccaria amethystina LaAM-08-1</name>
    <dbReference type="NCBI Taxonomy" id="1095629"/>
    <lineage>
        <taxon>Eukaryota</taxon>
        <taxon>Fungi</taxon>
        <taxon>Dikarya</taxon>
        <taxon>Basidiomycota</taxon>
        <taxon>Agaricomycotina</taxon>
        <taxon>Agaricomycetes</taxon>
        <taxon>Agaricomycetidae</taxon>
        <taxon>Agaricales</taxon>
        <taxon>Agaricineae</taxon>
        <taxon>Hydnangiaceae</taxon>
        <taxon>Laccaria</taxon>
    </lineage>
</organism>
<reference evidence="2 3" key="1">
    <citation type="submission" date="2014-04" db="EMBL/GenBank/DDBJ databases">
        <authorList>
            <consortium name="DOE Joint Genome Institute"/>
            <person name="Kuo A."/>
            <person name="Kohler A."/>
            <person name="Nagy L.G."/>
            <person name="Floudas D."/>
            <person name="Copeland A."/>
            <person name="Barry K.W."/>
            <person name="Cichocki N."/>
            <person name="Veneault-Fourrey C."/>
            <person name="LaButti K."/>
            <person name="Lindquist E.A."/>
            <person name="Lipzen A."/>
            <person name="Lundell T."/>
            <person name="Morin E."/>
            <person name="Murat C."/>
            <person name="Sun H."/>
            <person name="Tunlid A."/>
            <person name="Henrissat B."/>
            <person name="Grigoriev I.V."/>
            <person name="Hibbett D.S."/>
            <person name="Martin F."/>
            <person name="Nordberg H.P."/>
            <person name="Cantor M.N."/>
            <person name="Hua S.X."/>
        </authorList>
    </citation>
    <scope>NUCLEOTIDE SEQUENCE [LARGE SCALE GENOMIC DNA]</scope>
    <source>
        <strain evidence="2 3">LaAM-08-1</strain>
    </source>
</reference>
<accession>A0A0C9WSU9</accession>
<dbReference type="HOGENOM" id="CLU_031558_0_0_1"/>
<feature type="compositionally biased region" description="Low complexity" evidence="1">
    <location>
        <begin position="119"/>
        <end position="128"/>
    </location>
</feature>
<evidence type="ECO:0000313" key="2">
    <source>
        <dbReference type="EMBL" id="KIJ91213.1"/>
    </source>
</evidence>
<keyword evidence="3" id="KW-1185">Reference proteome</keyword>
<dbReference type="Proteomes" id="UP000054477">
    <property type="component" value="Unassembled WGS sequence"/>
</dbReference>
<dbReference type="AlphaFoldDB" id="A0A0C9WSU9"/>
<proteinExistence type="predicted"/>
<dbReference type="EMBL" id="KN839038">
    <property type="protein sequence ID" value="KIJ91213.1"/>
    <property type="molecule type" value="Genomic_DNA"/>
</dbReference>
<feature type="compositionally biased region" description="Low complexity" evidence="1">
    <location>
        <begin position="78"/>
        <end position="99"/>
    </location>
</feature>
<dbReference type="OrthoDB" id="3067694at2759"/>
<evidence type="ECO:0000256" key="1">
    <source>
        <dbReference type="SAM" id="MobiDB-lite"/>
    </source>
</evidence>
<protein>
    <submittedName>
        <fullName evidence="2">Uncharacterized protein</fullName>
    </submittedName>
</protein>
<evidence type="ECO:0000313" key="3">
    <source>
        <dbReference type="Proteomes" id="UP000054477"/>
    </source>
</evidence>
<feature type="region of interest" description="Disordered" evidence="1">
    <location>
        <begin position="1"/>
        <end position="136"/>
    </location>
</feature>
<sequence>MLRGKKCSIKEVAASDSDASFVASPIHDSPKKPCVAPSTTKKLVVSPAKSTPAKAKVAANMKTASPTKVKATSTMNNKSASPSKAKTTASAKKSKAATSNDDDDGEDQDSAVGDDDPSDSGNDSPTPTGKKNKARQLIFNASVSKAKASIKNSEKEKAAQDVFSKDVKMSDGEITDDAEKKVVFLEDVDRDPPTSYPKLLKCEVFAPNLVDSLLKETYKKLTKLPGQVIIQRICILIGLKFISWKNDNDEDDNGNGMILYSSIKDIHPNLDLKYVKGLVTFEKDFSLNIINLSRIDPSLLICKKTAGQMKGGPLVFIWDRKTPALCVTLGIIADDQTGAPRQRGDKEVKFITAKLLAYEYEQMVAVLCMIYGKESVRVQLADNTLTFATRSAGNSPVKGFATVRSRATMMNNAPDRKFRYSSLGPRNLVPVLDTRTKPIKMPSGLGSIERDLPLFGRQVPTSSIALIGYTVGSYSSKANPTDVSLSMNVLWVAVLAASEDTWQVYHYLCSPTLLSLFHDDPVFRMMEAME</sequence>